<dbReference type="SUPFAM" id="SSF46689">
    <property type="entry name" value="Homeodomain-like"/>
    <property type="match status" value="1"/>
</dbReference>
<keyword evidence="1" id="KW-0805">Transcription regulation</keyword>
<protein>
    <submittedName>
        <fullName evidence="7">TetR/AcrR family transcriptional regulator</fullName>
    </submittedName>
</protein>
<gene>
    <name evidence="7" type="ORF">H9640_08950</name>
</gene>
<dbReference type="InterPro" id="IPR036271">
    <property type="entry name" value="Tet_transcr_reg_TetR-rel_C_sf"/>
</dbReference>
<dbReference type="RefSeq" id="WP_191790381.1">
    <property type="nucleotide sequence ID" value="NZ_JACSQE010000006.1"/>
</dbReference>
<dbReference type="Pfam" id="PF17920">
    <property type="entry name" value="TetR_C_16"/>
    <property type="match status" value="1"/>
</dbReference>
<dbReference type="Gene3D" id="1.10.10.60">
    <property type="entry name" value="Homeodomain-like"/>
    <property type="match status" value="1"/>
</dbReference>
<evidence type="ECO:0000256" key="1">
    <source>
        <dbReference type="ARBA" id="ARBA00023015"/>
    </source>
</evidence>
<keyword evidence="2 4" id="KW-0238">DNA-binding</keyword>
<evidence type="ECO:0000256" key="3">
    <source>
        <dbReference type="ARBA" id="ARBA00023163"/>
    </source>
</evidence>
<evidence type="ECO:0000313" key="8">
    <source>
        <dbReference type="Proteomes" id="UP000633601"/>
    </source>
</evidence>
<dbReference type="EMBL" id="JACSQE010000006">
    <property type="protein sequence ID" value="MBD7998677.1"/>
    <property type="molecule type" value="Genomic_DNA"/>
</dbReference>
<proteinExistence type="predicted"/>
<sequence>MTTHTSPASPARRGRRPGATSTRQAVLDAARARFAADGFTATTIRRVAADAGVDASLVMQFFRSKDELFAAVMSVPAGALSRFSAAFEGPDHGLGERVVRAFLGIWEEDAHSSAPLMAMLRGAIVNDQASTQLREFLQERLLVDAVASRDVEDATLRAGLVSSMLVGLVVGRGVVGVPTLAQADRETLVALVGPAVQTVLAPAPAALGDEEEDEGDDPCDKGMNR</sequence>
<dbReference type="Pfam" id="PF00440">
    <property type="entry name" value="TetR_N"/>
    <property type="match status" value="1"/>
</dbReference>
<organism evidence="7 8">
    <name type="scientific">Oerskovia gallyi</name>
    <dbReference type="NCBI Taxonomy" id="2762226"/>
    <lineage>
        <taxon>Bacteria</taxon>
        <taxon>Bacillati</taxon>
        <taxon>Actinomycetota</taxon>
        <taxon>Actinomycetes</taxon>
        <taxon>Micrococcales</taxon>
        <taxon>Cellulomonadaceae</taxon>
        <taxon>Oerskovia</taxon>
    </lineage>
</organism>
<dbReference type="SUPFAM" id="SSF48498">
    <property type="entry name" value="Tetracyclin repressor-like, C-terminal domain"/>
    <property type="match status" value="1"/>
</dbReference>
<dbReference type="Proteomes" id="UP000633601">
    <property type="component" value="Unassembled WGS sequence"/>
</dbReference>
<accession>A0ABR8V1M9</accession>
<evidence type="ECO:0000259" key="6">
    <source>
        <dbReference type="PROSITE" id="PS50977"/>
    </source>
</evidence>
<evidence type="ECO:0000256" key="4">
    <source>
        <dbReference type="PROSITE-ProRule" id="PRU00335"/>
    </source>
</evidence>
<dbReference type="InterPro" id="IPR041678">
    <property type="entry name" value="TetR_C_16"/>
</dbReference>
<evidence type="ECO:0000256" key="5">
    <source>
        <dbReference type="SAM" id="MobiDB-lite"/>
    </source>
</evidence>
<dbReference type="InterPro" id="IPR009057">
    <property type="entry name" value="Homeodomain-like_sf"/>
</dbReference>
<feature type="region of interest" description="Disordered" evidence="5">
    <location>
        <begin position="1"/>
        <end position="22"/>
    </location>
</feature>
<keyword evidence="8" id="KW-1185">Reference proteome</keyword>
<dbReference type="PROSITE" id="PS50977">
    <property type="entry name" value="HTH_TETR_2"/>
    <property type="match status" value="1"/>
</dbReference>
<feature type="compositionally biased region" description="Acidic residues" evidence="5">
    <location>
        <begin position="208"/>
        <end position="217"/>
    </location>
</feature>
<feature type="region of interest" description="Disordered" evidence="5">
    <location>
        <begin position="203"/>
        <end position="225"/>
    </location>
</feature>
<dbReference type="Gene3D" id="1.10.357.10">
    <property type="entry name" value="Tetracycline Repressor, domain 2"/>
    <property type="match status" value="1"/>
</dbReference>
<dbReference type="PANTHER" id="PTHR30055">
    <property type="entry name" value="HTH-TYPE TRANSCRIPTIONAL REGULATOR RUTR"/>
    <property type="match status" value="1"/>
</dbReference>
<feature type="DNA-binding region" description="H-T-H motif" evidence="4">
    <location>
        <begin position="43"/>
        <end position="62"/>
    </location>
</feature>
<keyword evidence="3" id="KW-0804">Transcription</keyword>
<name>A0ABR8V1M9_9CELL</name>
<dbReference type="PRINTS" id="PR00455">
    <property type="entry name" value="HTHTETR"/>
</dbReference>
<feature type="domain" description="HTH tetR-type" evidence="6">
    <location>
        <begin position="20"/>
        <end position="80"/>
    </location>
</feature>
<reference evidence="7 8" key="1">
    <citation type="submission" date="2020-08" db="EMBL/GenBank/DDBJ databases">
        <title>A Genomic Blueprint of the Chicken Gut Microbiome.</title>
        <authorList>
            <person name="Gilroy R."/>
            <person name="Ravi A."/>
            <person name="Getino M."/>
            <person name="Pursley I."/>
            <person name="Horton D.L."/>
            <person name="Alikhan N.-F."/>
            <person name="Baker D."/>
            <person name="Gharbi K."/>
            <person name="Hall N."/>
            <person name="Watson M."/>
            <person name="Adriaenssens E.M."/>
            <person name="Foster-Nyarko E."/>
            <person name="Jarju S."/>
            <person name="Secka A."/>
            <person name="Antonio M."/>
            <person name="Oren A."/>
            <person name="Chaudhuri R."/>
            <person name="La Ragione R.M."/>
            <person name="Hildebrand F."/>
            <person name="Pallen M.J."/>
        </authorList>
    </citation>
    <scope>NUCLEOTIDE SEQUENCE [LARGE SCALE GENOMIC DNA]</scope>
    <source>
        <strain evidence="7 8">Sa2CUA8</strain>
    </source>
</reference>
<dbReference type="InterPro" id="IPR001647">
    <property type="entry name" value="HTH_TetR"/>
</dbReference>
<comment type="caution">
    <text evidence="7">The sequence shown here is derived from an EMBL/GenBank/DDBJ whole genome shotgun (WGS) entry which is preliminary data.</text>
</comment>
<dbReference type="PANTHER" id="PTHR30055:SF234">
    <property type="entry name" value="HTH-TYPE TRANSCRIPTIONAL REGULATOR BETI"/>
    <property type="match status" value="1"/>
</dbReference>
<evidence type="ECO:0000313" key="7">
    <source>
        <dbReference type="EMBL" id="MBD7998677.1"/>
    </source>
</evidence>
<dbReference type="InterPro" id="IPR050109">
    <property type="entry name" value="HTH-type_TetR-like_transc_reg"/>
</dbReference>
<evidence type="ECO:0000256" key="2">
    <source>
        <dbReference type="ARBA" id="ARBA00023125"/>
    </source>
</evidence>